<sequence>MLLSTQICSIRPFKASHIFPALALMIEPPGMCNGSHDVVHVGSS</sequence>
<proteinExistence type="predicted"/>
<reference evidence="1 2" key="1">
    <citation type="journal article" date="2021" name="Commun. Biol.">
        <title>The genome of Shorea leprosula (Dipterocarpaceae) highlights the ecological relevance of drought in aseasonal tropical rainforests.</title>
        <authorList>
            <person name="Ng K.K.S."/>
            <person name="Kobayashi M.J."/>
            <person name="Fawcett J.A."/>
            <person name="Hatakeyama M."/>
            <person name="Paape T."/>
            <person name="Ng C.H."/>
            <person name="Ang C.C."/>
            <person name="Tnah L.H."/>
            <person name="Lee C.T."/>
            <person name="Nishiyama T."/>
            <person name="Sese J."/>
            <person name="O'Brien M.J."/>
            <person name="Copetti D."/>
            <person name="Mohd Noor M.I."/>
            <person name="Ong R.C."/>
            <person name="Putra M."/>
            <person name="Sireger I.Z."/>
            <person name="Indrioko S."/>
            <person name="Kosugi Y."/>
            <person name="Izuno A."/>
            <person name="Isagi Y."/>
            <person name="Lee S.L."/>
            <person name="Shimizu K.K."/>
        </authorList>
    </citation>
    <scope>NUCLEOTIDE SEQUENCE [LARGE SCALE GENOMIC DNA]</scope>
    <source>
        <strain evidence="1">214</strain>
    </source>
</reference>
<keyword evidence="2" id="KW-1185">Reference proteome</keyword>
<evidence type="ECO:0000313" key="2">
    <source>
        <dbReference type="Proteomes" id="UP001054252"/>
    </source>
</evidence>
<comment type="caution">
    <text evidence="1">The sequence shown here is derived from an EMBL/GenBank/DDBJ whole genome shotgun (WGS) entry which is preliminary data.</text>
</comment>
<accession>A0AAV5M2F7</accession>
<gene>
    <name evidence="1" type="ORF">SLEP1_g50461</name>
</gene>
<dbReference type="EMBL" id="BPVZ01000165">
    <property type="protein sequence ID" value="GKV43128.1"/>
    <property type="molecule type" value="Genomic_DNA"/>
</dbReference>
<organism evidence="1 2">
    <name type="scientific">Rubroshorea leprosula</name>
    <dbReference type="NCBI Taxonomy" id="152421"/>
    <lineage>
        <taxon>Eukaryota</taxon>
        <taxon>Viridiplantae</taxon>
        <taxon>Streptophyta</taxon>
        <taxon>Embryophyta</taxon>
        <taxon>Tracheophyta</taxon>
        <taxon>Spermatophyta</taxon>
        <taxon>Magnoliopsida</taxon>
        <taxon>eudicotyledons</taxon>
        <taxon>Gunneridae</taxon>
        <taxon>Pentapetalae</taxon>
        <taxon>rosids</taxon>
        <taxon>malvids</taxon>
        <taxon>Malvales</taxon>
        <taxon>Dipterocarpaceae</taxon>
        <taxon>Rubroshorea</taxon>
    </lineage>
</organism>
<dbReference type="Proteomes" id="UP001054252">
    <property type="component" value="Unassembled WGS sequence"/>
</dbReference>
<dbReference type="AlphaFoldDB" id="A0AAV5M2F7"/>
<name>A0AAV5M2F7_9ROSI</name>
<protein>
    <recommendedName>
        <fullName evidence="3">Ycf15</fullName>
    </recommendedName>
</protein>
<evidence type="ECO:0008006" key="3">
    <source>
        <dbReference type="Google" id="ProtNLM"/>
    </source>
</evidence>
<evidence type="ECO:0000313" key="1">
    <source>
        <dbReference type="EMBL" id="GKV43128.1"/>
    </source>
</evidence>